<keyword evidence="3" id="KW-0479">Metal-binding</keyword>
<dbReference type="EMBL" id="JACHID010000005">
    <property type="protein sequence ID" value="MBB5021654.1"/>
    <property type="molecule type" value="Genomic_DNA"/>
</dbReference>
<dbReference type="Proteomes" id="UP000528322">
    <property type="component" value="Unassembled WGS sequence"/>
</dbReference>
<dbReference type="InterPro" id="IPR019575">
    <property type="entry name" value="Nuop51_4Fe4S-bd"/>
</dbReference>
<dbReference type="PANTHER" id="PTHR43578:SF3">
    <property type="entry name" value="NADH-QUINONE OXIDOREDUCTASE SUBUNIT F"/>
    <property type="match status" value="1"/>
</dbReference>
<dbReference type="Gene3D" id="6.10.250.1450">
    <property type="match status" value="1"/>
</dbReference>
<protein>
    <submittedName>
        <fullName evidence="7">Bidirectional [NiFe] hydrogenase diaphorase subunit</fullName>
    </submittedName>
</protein>
<dbReference type="CDD" id="cd02980">
    <property type="entry name" value="TRX_Fd_family"/>
    <property type="match status" value="1"/>
</dbReference>
<dbReference type="Pfam" id="PF10589">
    <property type="entry name" value="NADH_4Fe-4S"/>
    <property type="match status" value="1"/>
</dbReference>
<organism evidence="7 8">
    <name type="scientific">Desulfurispira natronophila</name>
    <dbReference type="NCBI Taxonomy" id="682562"/>
    <lineage>
        <taxon>Bacteria</taxon>
        <taxon>Pseudomonadati</taxon>
        <taxon>Chrysiogenota</taxon>
        <taxon>Chrysiogenia</taxon>
        <taxon>Chrysiogenales</taxon>
        <taxon>Chrysiogenaceae</taxon>
        <taxon>Desulfurispira</taxon>
    </lineage>
</organism>
<keyword evidence="4" id="KW-0408">Iron</keyword>
<reference evidence="7 8" key="1">
    <citation type="submission" date="2020-08" db="EMBL/GenBank/DDBJ databases">
        <title>Genomic Encyclopedia of Type Strains, Phase IV (KMG-IV): sequencing the most valuable type-strain genomes for metagenomic binning, comparative biology and taxonomic classification.</title>
        <authorList>
            <person name="Goeker M."/>
        </authorList>
    </citation>
    <scope>NUCLEOTIDE SEQUENCE [LARGE SCALE GENOMIC DNA]</scope>
    <source>
        <strain evidence="7 8">DSM 22071</strain>
    </source>
</reference>
<keyword evidence="2" id="KW-0004">4Fe-4S</keyword>
<dbReference type="InterPro" id="IPR037207">
    <property type="entry name" value="Nuop51_4Fe4S-bd_sf"/>
</dbReference>
<dbReference type="SUPFAM" id="SSF142984">
    <property type="entry name" value="Nqo1 middle domain-like"/>
    <property type="match status" value="1"/>
</dbReference>
<dbReference type="GO" id="GO:0010181">
    <property type="term" value="F:FMN binding"/>
    <property type="evidence" value="ECO:0007669"/>
    <property type="project" value="InterPro"/>
</dbReference>
<dbReference type="Gene3D" id="1.20.1440.230">
    <property type="entry name" value="NADH-ubiquinone oxidoreductase 51kDa subunit, iron-sulphur binding domain"/>
    <property type="match status" value="1"/>
</dbReference>
<dbReference type="AlphaFoldDB" id="A0A7W7Y493"/>
<evidence type="ECO:0000256" key="3">
    <source>
        <dbReference type="ARBA" id="ARBA00022723"/>
    </source>
</evidence>
<dbReference type="Pfam" id="PF01257">
    <property type="entry name" value="2Fe-2S_thioredx"/>
    <property type="match status" value="1"/>
</dbReference>
<dbReference type="Pfam" id="PF01512">
    <property type="entry name" value="Complex1_51K"/>
    <property type="match status" value="1"/>
</dbReference>
<evidence type="ECO:0000313" key="7">
    <source>
        <dbReference type="EMBL" id="MBB5021654.1"/>
    </source>
</evidence>
<dbReference type="Gene3D" id="3.40.30.10">
    <property type="entry name" value="Glutaredoxin"/>
    <property type="match status" value="1"/>
</dbReference>
<proteinExistence type="inferred from homology"/>
<dbReference type="InterPro" id="IPR011538">
    <property type="entry name" value="Nuo51_FMN-bd"/>
</dbReference>
<dbReference type="InterPro" id="IPR001949">
    <property type="entry name" value="NADH-UbQ_OxRdtase_51kDa_CS"/>
</dbReference>
<evidence type="ECO:0000256" key="5">
    <source>
        <dbReference type="ARBA" id="ARBA00023014"/>
    </source>
</evidence>
<keyword evidence="8" id="KW-1185">Reference proteome</keyword>
<dbReference type="RefSeq" id="WP_183730743.1">
    <property type="nucleotide sequence ID" value="NZ_JACHID010000005.1"/>
</dbReference>
<evidence type="ECO:0000256" key="4">
    <source>
        <dbReference type="ARBA" id="ARBA00023004"/>
    </source>
</evidence>
<gene>
    <name evidence="7" type="ORF">HNR37_000967</name>
</gene>
<dbReference type="FunFam" id="3.40.50.11540:FF:000002">
    <property type="entry name" value="Putative oxidoreductase"/>
    <property type="match status" value="1"/>
</dbReference>
<dbReference type="Gene3D" id="3.40.50.11540">
    <property type="entry name" value="NADH-ubiquinone oxidoreductase 51kDa subunit"/>
    <property type="match status" value="1"/>
</dbReference>
<comment type="similarity">
    <text evidence="1">Belongs to the complex I 51 kDa subunit family.</text>
</comment>
<feature type="domain" description="NADH-ubiquinone oxidoreductase 51kDa subunit iron-sulphur binding" evidence="6">
    <location>
        <begin position="450"/>
        <end position="495"/>
    </location>
</feature>
<dbReference type="SUPFAM" id="SSF52833">
    <property type="entry name" value="Thioredoxin-like"/>
    <property type="match status" value="1"/>
</dbReference>
<dbReference type="SMART" id="SM00928">
    <property type="entry name" value="NADH_4Fe-4S"/>
    <property type="match status" value="1"/>
</dbReference>
<dbReference type="SUPFAM" id="SSF142019">
    <property type="entry name" value="Nqo1 FMN-binding domain-like"/>
    <property type="match status" value="1"/>
</dbReference>
<sequence length="570" mass="61810">MNHASLEIAAEDELRRQQDLRLRIFLCYSTPCVAAGADRVRKVLDELITEHTLAAELEIVATGCMGPCSRGPLLRLRHANGSESLYEQVEPEQARALLLEALDEPSSEGGTAQALALDMPFFARQTRIVLSNNSEIDPENLDHALARGSYGALSKVLQDMTPADVCAEITRSGLRGRGGGGYPAGVKWELVRKSPAERKYVVANGDEGDPGAYMDRTIMESDPHRLLESMAIAGYAVGAEQGYLYVRGEYPLAAARLVKAIKAAERRGLLGSRVLGSNFNFRVDLRVGAGAFVCGEETALMVSIMGRRGQPVPRPPYPAQSGLWGMPTLINNVETFANVAPIIAKGADWFASFGTEKSKGTKVFALCGEVVNSGLIEVPMGISLRDIVFDVGGGLPEEGRFKAAQTGGPSGGCIPADHLDTPVDYESLQQLGSIMGSGGLIVMNDRSCMPDVAKFFVEFCRDESCGKCVPCRVGTLEMYQIMERITKGSANMHDLELLEDLCDLVQETSLCGLGMTAPNPVHNTLQYFRDEYLAHIRDKHCPAGVCQLDHVPVLDMPEHASHLIIDREEL</sequence>
<comment type="caution">
    <text evidence="7">The sequence shown here is derived from an EMBL/GenBank/DDBJ whole genome shotgun (WGS) entry which is preliminary data.</text>
</comment>
<dbReference type="FunFam" id="1.20.1440.230:FF:000001">
    <property type="entry name" value="Mitochondrial NADH dehydrogenase flavoprotein 1"/>
    <property type="match status" value="1"/>
</dbReference>
<dbReference type="PROSITE" id="PS00645">
    <property type="entry name" value="COMPLEX1_51K_2"/>
    <property type="match status" value="1"/>
</dbReference>
<dbReference type="GO" id="GO:0008137">
    <property type="term" value="F:NADH dehydrogenase (ubiquinone) activity"/>
    <property type="evidence" value="ECO:0007669"/>
    <property type="project" value="InterPro"/>
</dbReference>
<name>A0A7W7Y493_9BACT</name>
<dbReference type="PANTHER" id="PTHR43578">
    <property type="entry name" value="NADH-QUINONE OXIDOREDUCTASE SUBUNIT F"/>
    <property type="match status" value="1"/>
</dbReference>
<dbReference type="SUPFAM" id="SSF140490">
    <property type="entry name" value="Nqo1C-terminal domain-like"/>
    <property type="match status" value="1"/>
</dbReference>
<evidence type="ECO:0000256" key="2">
    <source>
        <dbReference type="ARBA" id="ARBA00022485"/>
    </source>
</evidence>
<dbReference type="InterPro" id="IPR037225">
    <property type="entry name" value="Nuo51_FMN-bd_sf"/>
</dbReference>
<keyword evidence="5" id="KW-0411">Iron-sulfur</keyword>
<evidence type="ECO:0000313" key="8">
    <source>
        <dbReference type="Proteomes" id="UP000528322"/>
    </source>
</evidence>
<dbReference type="GO" id="GO:0046872">
    <property type="term" value="F:metal ion binding"/>
    <property type="evidence" value="ECO:0007669"/>
    <property type="project" value="UniProtKB-KW"/>
</dbReference>
<accession>A0A7W7Y493</accession>
<evidence type="ECO:0000259" key="6">
    <source>
        <dbReference type="SMART" id="SM00928"/>
    </source>
</evidence>
<dbReference type="Gene3D" id="3.10.20.600">
    <property type="match status" value="1"/>
</dbReference>
<dbReference type="GO" id="GO:0051539">
    <property type="term" value="F:4 iron, 4 sulfur cluster binding"/>
    <property type="evidence" value="ECO:0007669"/>
    <property type="project" value="UniProtKB-KW"/>
</dbReference>
<evidence type="ECO:0000256" key="1">
    <source>
        <dbReference type="ARBA" id="ARBA00007523"/>
    </source>
</evidence>
<dbReference type="InterPro" id="IPR036249">
    <property type="entry name" value="Thioredoxin-like_sf"/>
</dbReference>